<accession>A0ACC3AI81</accession>
<dbReference type="EMBL" id="JAPDRQ010000011">
    <property type="protein sequence ID" value="KAJ9663056.1"/>
    <property type="molecule type" value="Genomic_DNA"/>
</dbReference>
<evidence type="ECO:0000313" key="2">
    <source>
        <dbReference type="Proteomes" id="UP001172386"/>
    </source>
</evidence>
<gene>
    <name evidence="1" type="ORF">H2198_001048</name>
</gene>
<evidence type="ECO:0000313" key="1">
    <source>
        <dbReference type="EMBL" id="KAJ9663056.1"/>
    </source>
</evidence>
<protein>
    <submittedName>
        <fullName evidence="1">Uncharacterized protein</fullName>
    </submittedName>
</protein>
<organism evidence="1 2">
    <name type="scientific">Neophaeococcomyces mojaviensis</name>
    <dbReference type="NCBI Taxonomy" id="3383035"/>
    <lineage>
        <taxon>Eukaryota</taxon>
        <taxon>Fungi</taxon>
        <taxon>Dikarya</taxon>
        <taxon>Ascomycota</taxon>
        <taxon>Pezizomycotina</taxon>
        <taxon>Eurotiomycetes</taxon>
        <taxon>Chaetothyriomycetidae</taxon>
        <taxon>Chaetothyriales</taxon>
        <taxon>Chaetothyriales incertae sedis</taxon>
        <taxon>Neophaeococcomyces</taxon>
    </lineage>
</organism>
<comment type="caution">
    <text evidence="1">The sequence shown here is derived from an EMBL/GenBank/DDBJ whole genome shotgun (WGS) entry which is preliminary data.</text>
</comment>
<name>A0ACC3AI81_9EURO</name>
<dbReference type="Proteomes" id="UP001172386">
    <property type="component" value="Unassembled WGS sequence"/>
</dbReference>
<reference evidence="1" key="1">
    <citation type="submission" date="2022-10" db="EMBL/GenBank/DDBJ databases">
        <title>Culturing micro-colonial fungi from biological soil crusts in the Mojave desert and describing Neophaeococcomyces mojavensis, and introducing the new genera and species Taxawa tesnikishii.</title>
        <authorList>
            <person name="Kurbessoian T."/>
            <person name="Stajich J.E."/>
        </authorList>
    </citation>
    <scope>NUCLEOTIDE SEQUENCE</scope>
    <source>
        <strain evidence="1">JES_112</strain>
    </source>
</reference>
<proteinExistence type="predicted"/>
<keyword evidence="2" id="KW-1185">Reference proteome</keyword>
<sequence length="1035" mass="116165">MGPPKKGGKPKKSPTKQQASPNQDNNPQAQALSSTRSLRPRAPAQPLALQLGTVQTAQVNRPTSQPGPLTIGNTLGTQVTFRDNTWTVREIVDYMFDTNVQGPARLAFFRDLITHLNGNVTASQVAAYQITNELQADSRYIANTAMQNDLRQSLALIRKNAEEGRKAIERRHLLADKLRDWFGDDWFRYYWEPYLTVPMADLFNHAGQWKRIEKWAESFAPGVEGWRQAAMALTERAQAAWARRLMVSGNETAGRGSNHEAAMQPQDVGNALPQVNQANQRATDNMRQDEDGNEVRATSKIISQYYATNEKLAMAKRRKRQPKGLTLDAYGFLHLGNPPHSSLMNSIAARRPVPQPTLGRVEEYQGTTPKKAPKATAQIPSTPQANTGPNPSSANKPLVTATTPSGVGTGGTAFYGADFYEARAAQPSAQPLTPTPLPKGHKRQGSSIGSTMNVTNYQPQVLVDRSRPILRYRDITQPERPISGIQQRVKEALDHLRPQSKSDRMSDVSSVHSTDSRVSERYHFIMPPNPSSLDRRIINWTIQFHNQLQAGNISVLRLPQPAEFREYTQVQINNALSRIGQMAIQIYIEGGTNPQNLNQEQREYWWTLLARFSGMNMSTLDTYDDWEIQIITNINDLQATTQPFELQRQAIEIGQEPAAVENLRQIAVAADFFREDTFLNSHNNLGYMYENEVIQATRFRINERRRADQPSQLVVDGSNITHWYQHRTDPDIHQHLPQLPQQAVDQLFIPMHIPSPDPENSPLAAHWVLMVVDNRTRILHVMNSLREIKVYTQVEQVLAWLQQQYPDAAYCRQDENAQQQDNGSDCGFWVVENARIWAQRGQVARVGSNSTANLRANLMNAMAVAWRRGWDDLQYNQPLQFTGHMAGRSRIGSSRHSPTSRISSSSASNSDSLRKAAVVRSASGNTPVLVIDETNTTSEQPRARSNTLSSSLSRLTTPPSQLGSRSPITLPNRSRPATPHQGPTASTTASTNDQEGIHENEFLGWGEWTTDEQGKREWVPRRPIRSTRYRGGSKP</sequence>